<comment type="caution">
    <text evidence="2">The sequence shown here is derived from an EMBL/GenBank/DDBJ whole genome shotgun (WGS) entry which is preliminary data.</text>
</comment>
<dbReference type="HOGENOM" id="CLU_059368_0_0_11"/>
<name>K0V891_MYCFO</name>
<accession>K0V891</accession>
<dbReference type="RefSeq" id="WP_003884419.1">
    <property type="nucleotide sequence ID" value="NZ_JH814751.1"/>
</dbReference>
<feature type="compositionally biased region" description="Basic and acidic residues" evidence="1">
    <location>
        <begin position="10"/>
        <end position="22"/>
    </location>
</feature>
<organism evidence="2 3">
    <name type="scientific">Mycolicibacterium fortuitum subsp. fortuitum DSM 46621 = ATCC 6841 = JCM 6387</name>
    <dbReference type="NCBI Taxonomy" id="1214102"/>
    <lineage>
        <taxon>Bacteria</taxon>
        <taxon>Bacillati</taxon>
        <taxon>Actinomycetota</taxon>
        <taxon>Actinomycetes</taxon>
        <taxon>Mycobacteriales</taxon>
        <taxon>Mycobacteriaceae</taxon>
        <taxon>Mycolicibacterium</taxon>
    </lineage>
</organism>
<proteinExistence type="predicted"/>
<evidence type="ECO:0000313" key="3">
    <source>
        <dbReference type="Proteomes" id="UP000006043"/>
    </source>
</evidence>
<evidence type="ECO:0000313" key="2">
    <source>
        <dbReference type="EMBL" id="EJZ13800.1"/>
    </source>
</evidence>
<feature type="region of interest" description="Disordered" evidence="1">
    <location>
        <begin position="1"/>
        <end position="22"/>
    </location>
</feature>
<dbReference type="AlphaFoldDB" id="K0V891"/>
<feature type="region of interest" description="Disordered" evidence="1">
    <location>
        <begin position="372"/>
        <end position="391"/>
    </location>
</feature>
<sequence length="391" mass="43819">MANTPLFDNDVERLPPPKRPTESDFAFLNRAAGASWDALRDLYETWYRDYPDADNEFRNRFRDDKPSQHVGAWWELYNFALFRQLGYRVTVHPTMPGTTKKPDFLVERDGFEAVVECAAMLDAAEWVDSDGVLWMLECINSVESATFRVGVEITVEAQRRPKRAKIVRSIDDWLASLDADAAYQRFLEDPSDTPSTELTIGDWLVALTAYPIATEMRGAGSGLIWRWPMKSGVLNHKEQIDAILSNKGSRYGQLPIPLVVALLPVPITAGEFDMANSLYGALTVNVSIDGDKREPAQAVRNVDGYWRPDPNPGGRRVSAVLFGQGLRPDRPFAALPQLWLSPWAAVPLPGLPPFEIVTLDGEHLDTRGGNTTAEGVFGHPRNWPHEPRGWH</sequence>
<gene>
    <name evidence="2" type="ORF">MFORT_12811</name>
</gene>
<dbReference type="EMBL" id="ALQB01000045">
    <property type="protein sequence ID" value="EJZ13800.1"/>
    <property type="molecule type" value="Genomic_DNA"/>
</dbReference>
<dbReference type="Proteomes" id="UP000006043">
    <property type="component" value="Unassembled WGS sequence"/>
</dbReference>
<protein>
    <submittedName>
        <fullName evidence="2">Hemolysin activation/secretion protein</fullName>
    </submittedName>
</protein>
<dbReference type="GeneID" id="93414186"/>
<evidence type="ECO:0000256" key="1">
    <source>
        <dbReference type="SAM" id="MobiDB-lite"/>
    </source>
</evidence>
<reference evidence="2 3" key="1">
    <citation type="journal article" date="2012" name="J. Bacteriol.">
        <title>Complete Genome Sequence of Mycobacterium fortuitum subsp. fortuitum Type Strain DSM46621.</title>
        <authorList>
            <person name="Ho Y.S."/>
            <person name="Adroub S.A."/>
            <person name="Aleisa F."/>
            <person name="Mahmood H."/>
            <person name="Othoum G."/>
            <person name="Rashid F."/>
            <person name="Zaher M."/>
            <person name="Ali S."/>
            <person name="Bitter W."/>
            <person name="Pain A."/>
            <person name="Abdallah A.M."/>
        </authorList>
    </citation>
    <scope>NUCLEOTIDE SEQUENCE [LARGE SCALE GENOMIC DNA]</scope>
    <source>
        <strain evidence="3">DSM46621</strain>
    </source>
</reference>